<dbReference type="PANTHER" id="PTHR21724:SF94">
    <property type="entry name" value="SHKT DOMAIN-CONTAINING PROTEIN"/>
    <property type="match status" value="1"/>
</dbReference>
<evidence type="ECO:0000313" key="1">
    <source>
        <dbReference type="EnsemblMetazoa" id="PPA25833.1"/>
    </source>
</evidence>
<dbReference type="EnsemblMetazoa" id="PPA25833.1">
    <property type="protein sequence ID" value="PPA25833.1"/>
    <property type="gene ID" value="WBGene00115387"/>
</dbReference>
<dbReference type="PANTHER" id="PTHR21724">
    <property type="entry name" value="SHKT DOMAIN-CONTAINING PROTEIN"/>
    <property type="match status" value="1"/>
</dbReference>
<organism evidence="1 2">
    <name type="scientific">Pristionchus pacificus</name>
    <name type="common">Parasitic nematode worm</name>
    <dbReference type="NCBI Taxonomy" id="54126"/>
    <lineage>
        <taxon>Eukaryota</taxon>
        <taxon>Metazoa</taxon>
        <taxon>Ecdysozoa</taxon>
        <taxon>Nematoda</taxon>
        <taxon>Chromadorea</taxon>
        <taxon>Rhabditida</taxon>
        <taxon>Rhabditina</taxon>
        <taxon>Diplogasteromorpha</taxon>
        <taxon>Diplogasteroidea</taxon>
        <taxon>Neodiplogasteridae</taxon>
        <taxon>Pristionchus</taxon>
    </lineage>
</organism>
<sequence length="326" mass="35511">MKISAITVFLVAKAVVAVDASCAEQSNLCNLSAYDGLMNFYCKKTCNRVCTPFTTTTTLKPCADVTPDCVNKVALCSIASFSALTTQVKEPTTNWCTNEKQANFRLCPAAITDNIDIVEQFLDYLVQTSDAGRRKEKTEEYLDHVFNAGLEGEARTKVRGVIDVAKFNLNGESVVDAAKKWPFGMFEPQSFPAGISKAVFLIAASTPRWHPIYSKIAHSMNRTISNTIKTIDDALVAEAEGWKSGDLLTLTTELGQTIKLAASCPKAAELSVKEAQHLLLAYHNRHLHSAPDTERCAAWTDPNSAPVFSMMATVGCLTALFVAFGH</sequence>
<gene>
    <name evidence="1" type="primary">WBGene00115387</name>
</gene>
<dbReference type="AlphaFoldDB" id="A0A2A6CLC1"/>
<dbReference type="Proteomes" id="UP000005239">
    <property type="component" value="Unassembled WGS sequence"/>
</dbReference>
<keyword evidence="2" id="KW-1185">Reference proteome</keyword>
<accession>A0A8R1UJZ9</accession>
<dbReference type="GO" id="GO:0045087">
    <property type="term" value="P:innate immune response"/>
    <property type="evidence" value="ECO:0000318"/>
    <property type="project" value="GO_Central"/>
</dbReference>
<name>A0A2A6CLC1_PRIPA</name>
<reference evidence="2" key="1">
    <citation type="journal article" date="2008" name="Nat. Genet.">
        <title>The Pristionchus pacificus genome provides a unique perspective on nematode lifestyle and parasitism.</title>
        <authorList>
            <person name="Dieterich C."/>
            <person name="Clifton S.W."/>
            <person name="Schuster L.N."/>
            <person name="Chinwalla A."/>
            <person name="Delehaunty K."/>
            <person name="Dinkelacker I."/>
            <person name="Fulton L."/>
            <person name="Fulton R."/>
            <person name="Godfrey J."/>
            <person name="Minx P."/>
            <person name="Mitreva M."/>
            <person name="Roeseler W."/>
            <person name="Tian H."/>
            <person name="Witte H."/>
            <person name="Yang S.P."/>
            <person name="Wilson R.K."/>
            <person name="Sommer R.J."/>
        </authorList>
    </citation>
    <scope>NUCLEOTIDE SEQUENCE [LARGE SCALE GENOMIC DNA]</scope>
    <source>
        <strain evidence="2">PS312</strain>
    </source>
</reference>
<accession>A0A2A6CLC1</accession>
<evidence type="ECO:0000313" key="2">
    <source>
        <dbReference type="Proteomes" id="UP000005239"/>
    </source>
</evidence>
<reference evidence="1" key="2">
    <citation type="submission" date="2022-06" db="UniProtKB">
        <authorList>
            <consortium name="EnsemblMetazoa"/>
        </authorList>
    </citation>
    <scope>IDENTIFICATION</scope>
    <source>
        <strain evidence="1">PS312</strain>
    </source>
</reference>
<proteinExistence type="predicted"/>
<protein>
    <submittedName>
        <fullName evidence="1">Uncharacterized protein</fullName>
    </submittedName>
</protein>